<sequence length="221" mass="24410">MVSSICLLVSLFLIVASHSEKVEFVWREEGSDLNYSFGLDNGTKEDSIVEESRTTGSNLYKSILRRSNVTHSRVGVADVSETSSDKSSIFYTVIEGSSVRGSKLNATYEDESISKQHPQDIFTVSNSYNFNKINNSHITNSIIGITSHCEELPVNSTISDSKAVSSKIQKSFLGDSKILFSLSCDSTVTHSEISKYSRLFHSSLEYTTAVSSKIINVISRH</sequence>
<evidence type="ECO:0000313" key="2">
    <source>
        <dbReference type="EMBL" id="BAN21470.1"/>
    </source>
</evidence>
<dbReference type="AlphaFoldDB" id="R4WKV8"/>
<organism evidence="2">
    <name type="scientific">Riptortus pedestris</name>
    <name type="common">Bean bug</name>
    <dbReference type="NCBI Taxonomy" id="329032"/>
    <lineage>
        <taxon>Eukaryota</taxon>
        <taxon>Metazoa</taxon>
        <taxon>Ecdysozoa</taxon>
        <taxon>Arthropoda</taxon>
        <taxon>Hexapoda</taxon>
        <taxon>Insecta</taxon>
        <taxon>Pterygota</taxon>
        <taxon>Neoptera</taxon>
        <taxon>Paraneoptera</taxon>
        <taxon>Hemiptera</taxon>
        <taxon>Heteroptera</taxon>
        <taxon>Panheteroptera</taxon>
        <taxon>Pentatomomorpha</taxon>
        <taxon>Coreoidea</taxon>
        <taxon>Alydidae</taxon>
        <taxon>Riptortus</taxon>
    </lineage>
</organism>
<proteinExistence type="evidence at transcript level"/>
<evidence type="ECO:0000256" key="1">
    <source>
        <dbReference type="SAM" id="SignalP"/>
    </source>
</evidence>
<feature type="signal peptide" evidence="1">
    <location>
        <begin position="1"/>
        <end position="19"/>
    </location>
</feature>
<keyword evidence="1" id="KW-0732">Signal</keyword>
<dbReference type="EMBL" id="AK418258">
    <property type="protein sequence ID" value="BAN21470.1"/>
    <property type="molecule type" value="mRNA"/>
</dbReference>
<feature type="non-terminal residue" evidence="2">
    <location>
        <position position="221"/>
    </location>
</feature>
<protein>
    <submittedName>
        <fullName evidence="2">Uncharacterized protein</fullName>
    </submittedName>
</protein>
<accession>R4WKV8</accession>
<feature type="chain" id="PRO_5004381388" evidence="1">
    <location>
        <begin position="20"/>
        <end position="221"/>
    </location>
</feature>
<name>R4WKV8_RIPPE</name>
<reference evidence="2" key="1">
    <citation type="journal article" date="2013" name="PLoS ONE">
        <title>Gene expression in gut symbiotic organ of stinkbug affected by extracellular bacterial symbiont.</title>
        <authorList>
            <person name="Futahashi R."/>
            <person name="Tanaka K."/>
            <person name="Tanahashi M."/>
            <person name="Nikoh N."/>
            <person name="Kikuchi Y."/>
            <person name="Lee B.L."/>
            <person name="Fukatsu T."/>
        </authorList>
    </citation>
    <scope>NUCLEOTIDE SEQUENCE</scope>
    <source>
        <tissue evidence="2">Midgut</tissue>
    </source>
</reference>